<dbReference type="InterPro" id="IPR025877">
    <property type="entry name" value="MobA-like_NTP_Trfase"/>
</dbReference>
<sequence length="195" mass="22314">MITAIILASGFSRRMGEDKLLMKIGGKPLVEWVIREIKQSNVEDIILIYRKFEVKDIGLKYNIKTVFNENAHLGQSEALKLGIKNSKPDTNAYMFFVGDQLFINKYIINLLMEEYQKTTFPILIPCYDGKEGNPVVFSSILRSELLKIDGDRGGKVIIEKHPKDFKKIHIKNGKIGLDIDTPKDFKKIKEVIVKN</sequence>
<organism evidence="2 3">
    <name type="scientific">Anaerosalibacter massiliensis</name>
    <dbReference type="NCBI Taxonomy" id="1347392"/>
    <lineage>
        <taxon>Bacteria</taxon>
        <taxon>Bacillati</taxon>
        <taxon>Bacillota</taxon>
        <taxon>Tissierellia</taxon>
        <taxon>Tissierellales</taxon>
        <taxon>Sporanaerobacteraceae</taxon>
        <taxon>Anaerosalibacter</taxon>
    </lineage>
</organism>
<dbReference type="PANTHER" id="PTHR43777">
    <property type="entry name" value="MOLYBDENUM COFACTOR CYTIDYLYLTRANSFERASE"/>
    <property type="match status" value="1"/>
</dbReference>
<dbReference type="Pfam" id="PF12804">
    <property type="entry name" value="NTP_transf_3"/>
    <property type="match status" value="1"/>
</dbReference>
<dbReference type="CDD" id="cd04182">
    <property type="entry name" value="GT_2_like_f"/>
    <property type="match status" value="1"/>
</dbReference>
<dbReference type="AlphaFoldDB" id="A0A9X2S6K4"/>
<evidence type="ECO:0000313" key="2">
    <source>
        <dbReference type="EMBL" id="MCR2045464.1"/>
    </source>
</evidence>
<evidence type="ECO:0000259" key="1">
    <source>
        <dbReference type="Pfam" id="PF12804"/>
    </source>
</evidence>
<protein>
    <submittedName>
        <fullName evidence="2">Nucleotidyltransferase family protein</fullName>
    </submittedName>
</protein>
<dbReference type="GO" id="GO:0016779">
    <property type="term" value="F:nucleotidyltransferase activity"/>
    <property type="evidence" value="ECO:0007669"/>
    <property type="project" value="UniProtKB-ARBA"/>
</dbReference>
<dbReference type="RefSeq" id="WP_042679056.1">
    <property type="nucleotide sequence ID" value="NZ_CABKTM010000010.1"/>
</dbReference>
<dbReference type="PANTHER" id="PTHR43777:SF1">
    <property type="entry name" value="MOLYBDENUM COFACTOR CYTIDYLYLTRANSFERASE"/>
    <property type="match status" value="1"/>
</dbReference>
<comment type="caution">
    <text evidence="2">The sequence shown here is derived from an EMBL/GenBank/DDBJ whole genome shotgun (WGS) entry which is preliminary data.</text>
</comment>
<dbReference type="SUPFAM" id="SSF53448">
    <property type="entry name" value="Nucleotide-diphospho-sugar transferases"/>
    <property type="match status" value="1"/>
</dbReference>
<dbReference type="InterPro" id="IPR029044">
    <property type="entry name" value="Nucleotide-diphossugar_trans"/>
</dbReference>
<keyword evidence="3" id="KW-1185">Reference proteome</keyword>
<proteinExistence type="predicted"/>
<dbReference type="Gene3D" id="3.90.550.10">
    <property type="entry name" value="Spore Coat Polysaccharide Biosynthesis Protein SpsA, Chain A"/>
    <property type="match status" value="1"/>
</dbReference>
<dbReference type="OrthoDB" id="9797742at2"/>
<feature type="domain" description="MobA-like NTP transferase" evidence="1">
    <location>
        <begin position="4"/>
        <end position="161"/>
    </location>
</feature>
<name>A0A9X2S6K4_9FIRM</name>
<reference evidence="2" key="1">
    <citation type="submission" date="2022-07" db="EMBL/GenBank/DDBJ databases">
        <title>Enhanced cultured diversity of the mouse gut microbiota enables custom-made synthetic communities.</title>
        <authorList>
            <person name="Afrizal A."/>
        </authorList>
    </citation>
    <scope>NUCLEOTIDE SEQUENCE</scope>
    <source>
        <strain evidence="2">DSM 29482</strain>
    </source>
</reference>
<dbReference type="Proteomes" id="UP001142078">
    <property type="component" value="Unassembled WGS sequence"/>
</dbReference>
<dbReference type="EMBL" id="JANJZL010000018">
    <property type="protein sequence ID" value="MCR2045464.1"/>
    <property type="molecule type" value="Genomic_DNA"/>
</dbReference>
<accession>A0A9X2S6K4</accession>
<evidence type="ECO:0000313" key="3">
    <source>
        <dbReference type="Proteomes" id="UP001142078"/>
    </source>
</evidence>
<gene>
    <name evidence="2" type="ORF">NSA23_15290</name>
</gene>